<dbReference type="Gene3D" id="1.20.1270.220">
    <property type="match status" value="1"/>
</dbReference>
<keyword evidence="2" id="KW-0805">Transcription regulation</keyword>
<feature type="compositionally biased region" description="Polar residues" evidence="8">
    <location>
        <begin position="133"/>
        <end position="148"/>
    </location>
</feature>
<feature type="region of interest" description="Disordered" evidence="8">
    <location>
        <begin position="313"/>
        <end position="340"/>
    </location>
</feature>
<proteinExistence type="predicted"/>
<feature type="region of interest" description="Disordered" evidence="8">
    <location>
        <begin position="443"/>
        <end position="565"/>
    </location>
</feature>
<dbReference type="Gene3D" id="1.20.920.10">
    <property type="entry name" value="Bromodomain-like"/>
    <property type="match status" value="1"/>
</dbReference>
<feature type="region of interest" description="Disordered" evidence="8">
    <location>
        <begin position="583"/>
        <end position="645"/>
    </location>
</feature>
<dbReference type="Pfam" id="PF17035">
    <property type="entry name" value="BET"/>
    <property type="match status" value="1"/>
</dbReference>
<dbReference type="InterPro" id="IPR027353">
    <property type="entry name" value="NET_dom"/>
</dbReference>
<dbReference type="PRINTS" id="PR00503">
    <property type="entry name" value="BROMODOMAIN"/>
</dbReference>
<dbReference type="PROSITE" id="PS50014">
    <property type="entry name" value="BROMODOMAIN_2"/>
    <property type="match status" value="1"/>
</dbReference>
<accession>A0A9K3I5I3</accession>
<evidence type="ECO:0000313" key="12">
    <source>
        <dbReference type="Proteomes" id="UP000215914"/>
    </source>
</evidence>
<feature type="region of interest" description="Disordered" evidence="8">
    <location>
        <begin position="21"/>
        <end position="42"/>
    </location>
</feature>
<dbReference type="InterPro" id="IPR001487">
    <property type="entry name" value="Bromodomain"/>
</dbReference>
<dbReference type="GO" id="GO:0005634">
    <property type="term" value="C:nucleus"/>
    <property type="evidence" value="ECO:0007669"/>
    <property type="project" value="UniProtKB-SubCell"/>
</dbReference>
<dbReference type="PANTHER" id="PTHR46136">
    <property type="entry name" value="TRANSCRIPTION FACTOR GTE8"/>
    <property type="match status" value="1"/>
</dbReference>
<evidence type="ECO:0000256" key="4">
    <source>
        <dbReference type="ARBA" id="ARBA00023117"/>
    </source>
</evidence>
<reference evidence="11" key="2">
    <citation type="submission" date="2020-06" db="EMBL/GenBank/DDBJ databases">
        <title>Helianthus annuus Genome sequencing and assembly Release 2.</title>
        <authorList>
            <person name="Gouzy J."/>
            <person name="Langlade N."/>
            <person name="Munos S."/>
        </authorList>
    </citation>
    <scope>NUCLEOTIDE SEQUENCE</scope>
    <source>
        <tissue evidence="11">Leaves</tissue>
    </source>
</reference>
<evidence type="ECO:0000256" key="1">
    <source>
        <dbReference type="ARBA" id="ARBA00004123"/>
    </source>
</evidence>
<evidence type="ECO:0000256" key="5">
    <source>
        <dbReference type="ARBA" id="ARBA00023163"/>
    </source>
</evidence>
<feature type="compositionally biased region" description="Acidic residues" evidence="8">
    <location>
        <begin position="724"/>
        <end position="734"/>
    </location>
</feature>
<dbReference type="SUPFAM" id="SSF47370">
    <property type="entry name" value="Bromodomain"/>
    <property type="match status" value="1"/>
</dbReference>
<dbReference type="AlphaFoldDB" id="A0A9K3I5I3"/>
<keyword evidence="3" id="KW-0175">Coiled coil</keyword>
<dbReference type="Proteomes" id="UP000215914">
    <property type="component" value="Unassembled WGS sequence"/>
</dbReference>
<evidence type="ECO:0000259" key="10">
    <source>
        <dbReference type="PROSITE" id="PS51525"/>
    </source>
</evidence>
<dbReference type="PANTHER" id="PTHR46136:SF1">
    <property type="entry name" value="TRANSCRIPTION FACTOR GTE11-RELATED"/>
    <property type="match status" value="1"/>
</dbReference>
<evidence type="ECO:0000256" key="6">
    <source>
        <dbReference type="ARBA" id="ARBA00023242"/>
    </source>
</evidence>
<evidence type="ECO:0000256" key="7">
    <source>
        <dbReference type="PROSITE-ProRule" id="PRU00035"/>
    </source>
</evidence>
<dbReference type="OrthoDB" id="21449at2759"/>
<evidence type="ECO:0000256" key="2">
    <source>
        <dbReference type="ARBA" id="ARBA00023015"/>
    </source>
</evidence>
<feature type="compositionally biased region" description="Basic and acidic residues" evidence="8">
    <location>
        <begin position="472"/>
        <end position="490"/>
    </location>
</feature>
<dbReference type="Pfam" id="PF00439">
    <property type="entry name" value="Bromodomain"/>
    <property type="match status" value="1"/>
</dbReference>
<dbReference type="InterPro" id="IPR052442">
    <property type="entry name" value="Env_Response_Regulator"/>
</dbReference>
<protein>
    <submittedName>
        <fullName evidence="11">Chromatin remodeler Bromodomain family</fullName>
    </submittedName>
</protein>
<evidence type="ECO:0000256" key="8">
    <source>
        <dbReference type="SAM" id="MobiDB-lite"/>
    </source>
</evidence>
<gene>
    <name evidence="11" type="ORF">HanXRQr2_Chr09g0387411</name>
</gene>
<feature type="compositionally biased region" description="Low complexity" evidence="8">
    <location>
        <begin position="451"/>
        <end position="460"/>
    </location>
</feature>
<keyword evidence="6" id="KW-0539">Nucleus</keyword>
<feature type="domain" description="Bromo" evidence="9">
    <location>
        <begin position="200"/>
        <end position="272"/>
    </location>
</feature>
<keyword evidence="12" id="KW-1185">Reference proteome</keyword>
<dbReference type="InterPro" id="IPR036427">
    <property type="entry name" value="Bromodomain-like_sf"/>
</dbReference>
<keyword evidence="4 7" id="KW-0103">Bromodomain</keyword>
<dbReference type="InterPro" id="IPR037377">
    <property type="entry name" value="GTE_bromo"/>
</dbReference>
<evidence type="ECO:0000259" key="9">
    <source>
        <dbReference type="PROSITE" id="PS50014"/>
    </source>
</evidence>
<dbReference type="CDD" id="cd05506">
    <property type="entry name" value="Bromo_plant1"/>
    <property type="match status" value="1"/>
</dbReference>
<reference evidence="11" key="1">
    <citation type="journal article" date="2017" name="Nature">
        <title>The sunflower genome provides insights into oil metabolism, flowering and Asterid evolution.</title>
        <authorList>
            <person name="Badouin H."/>
            <person name="Gouzy J."/>
            <person name="Grassa C.J."/>
            <person name="Murat F."/>
            <person name="Staton S.E."/>
            <person name="Cottret L."/>
            <person name="Lelandais-Briere C."/>
            <person name="Owens G.L."/>
            <person name="Carrere S."/>
            <person name="Mayjonade B."/>
            <person name="Legrand L."/>
            <person name="Gill N."/>
            <person name="Kane N.C."/>
            <person name="Bowers J.E."/>
            <person name="Hubner S."/>
            <person name="Bellec A."/>
            <person name="Berard A."/>
            <person name="Berges H."/>
            <person name="Blanchet N."/>
            <person name="Boniface M.C."/>
            <person name="Brunel D."/>
            <person name="Catrice O."/>
            <person name="Chaidir N."/>
            <person name="Claudel C."/>
            <person name="Donnadieu C."/>
            <person name="Faraut T."/>
            <person name="Fievet G."/>
            <person name="Helmstetter N."/>
            <person name="King M."/>
            <person name="Knapp S.J."/>
            <person name="Lai Z."/>
            <person name="Le Paslier M.C."/>
            <person name="Lippi Y."/>
            <person name="Lorenzon L."/>
            <person name="Mandel J.R."/>
            <person name="Marage G."/>
            <person name="Marchand G."/>
            <person name="Marquand E."/>
            <person name="Bret-Mestries E."/>
            <person name="Morien E."/>
            <person name="Nambeesan S."/>
            <person name="Nguyen T."/>
            <person name="Pegot-Espagnet P."/>
            <person name="Pouilly N."/>
            <person name="Raftis F."/>
            <person name="Sallet E."/>
            <person name="Schiex T."/>
            <person name="Thomas J."/>
            <person name="Vandecasteele C."/>
            <person name="Vares D."/>
            <person name="Vear F."/>
            <person name="Vautrin S."/>
            <person name="Crespi M."/>
            <person name="Mangin B."/>
            <person name="Burke J.M."/>
            <person name="Salse J."/>
            <person name="Munos S."/>
            <person name="Vincourt P."/>
            <person name="Rieseberg L.H."/>
            <person name="Langlade N.B."/>
        </authorList>
    </citation>
    <scope>NUCLEOTIDE SEQUENCE</scope>
    <source>
        <tissue evidence="11">Leaves</tissue>
    </source>
</reference>
<name>A0A9K3I5I3_HELAN</name>
<feature type="region of interest" description="Disordered" evidence="8">
    <location>
        <begin position="107"/>
        <end position="179"/>
    </location>
</feature>
<comment type="subcellular location">
    <subcellularLocation>
        <location evidence="1">Nucleus</location>
    </subcellularLocation>
</comment>
<feature type="region of interest" description="Disordered" evidence="8">
    <location>
        <begin position="714"/>
        <end position="753"/>
    </location>
</feature>
<organism evidence="11 12">
    <name type="scientific">Helianthus annuus</name>
    <name type="common">Common sunflower</name>
    <dbReference type="NCBI Taxonomy" id="4232"/>
    <lineage>
        <taxon>Eukaryota</taxon>
        <taxon>Viridiplantae</taxon>
        <taxon>Streptophyta</taxon>
        <taxon>Embryophyta</taxon>
        <taxon>Tracheophyta</taxon>
        <taxon>Spermatophyta</taxon>
        <taxon>Magnoliopsida</taxon>
        <taxon>eudicotyledons</taxon>
        <taxon>Gunneridae</taxon>
        <taxon>Pentapetalae</taxon>
        <taxon>asterids</taxon>
        <taxon>campanulids</taxon>
        <taxon>Asterales</taxon>
        <taxon>Asteraceae</taxon>
        <taxon>Asteroideae</taxon>
        <taxon>Heliantheae alliance</taxon>
        <taxon>Heliantheae</taxon>
        <taxon>Helianthus</taxon>
    </lineage>
</organism>
<dbReference type="PROSITE" id="PS51525">
    <property type="entry name" value="NET"/>
    <property type="match status" value="1"/>
</dbReference>
<sequence length="753" mass="83859">MAKKDRFPDAYSGGYVVNEESEGSGCLGHDRNETHGYENTSGPRKKWIKLSSATHDGFGVPIRSIPLPALASSEKEKWLLRLRSELDQVRGFQKRVDVDRAQVTVSSSSNVVGCSNGQGNQTNVRKSVDPQAQKVSSSNGQGNQTNVRKSVDPQAQKVSSVNRGAAGRPQSVNEPANPAAPETFSLLLRKQCETLLKKLMTHQHSWVFNKPVDVVALKIPDYFNVIKKPMDLGTIKTKLCSGSYSSPSQFAADVRLTFSNAMTYNPPGNDVHIMADVLSKFFELRWKPIEKKLPVNGSQQPTVHEEIDLVKPMPSSKKRKMTSVQPNVPNLLAEPSKPVMSNDDKVKLSRELLTHLGDLPDNIINFLRQHGSNKNDAGEDEIEIDIDNLNNETVFELRKMLDDHIREKQNHAKAEPCVIELLNESGLSNSTMQLYKGNDLADEDVDVAGNEPPVSSYPSVESDKGTNINNTKEARDSDSSSSENELKDVKASSSFSGAKEETTVAEADLGQKTGMTYPVENRPASALDHAEQNSQQKPNSIELDIQKDDGDSAPPSESQVSPDKLYRAALLKNRFADTILKAREKTFNQDEKADPEKLRREKEQLENQKRKEKARIQAEAKAAENARRRVEAEAAAEAKRKRDLEREAARQALLKMEKTVEIDETSRFLKDLEMLRTADPEQLLPSCLDEISPEHESQDGLGSFNFGSSNPLEQLGLYMKRDDHEDEDEEEIELEPANRPEVVNNDVEEGEIK</sequence>
<dbReference type="EMBL" id="MNCJ02000324">
    <property type="protein sequence ID" value="KAF5790803.1"/>
    <property type="molecule type" value="Genomic_DNA"/>
</dbReference>
<comment type="caution">
    <text evidence="11">The sequence shown here is derived from an EMBL/GenBank/DDBJ whole genome shotgun (WGS) entry which is preliminary data.</text>
</comment>
<keyword evidence="5" id="KW-0804">Transcription</keyword>
<feature type="compositionally biased region" description="Low complexity" evidence="8">
    <location>
        <begin position="107"/>
        <end position="121"/>
    </location>
</feature>
<dbReference type="SMART" id="SM00297">
    <property type="entry name" value="BROMO"/>
    <property type="match status" value="1"/>
</dbReference>
<evidence type="ECO:0000313" key="11">
    <source>
        <dbReference type="EMBL" id="KAF5790803.1"/>
    </source>
</evidence>
<dbReference type="Gramene" id="mRNA:HanXRQr2_Chr09g0387411">
    <property type="protein sequence ID" value="mRNA:HanXRQr2_Chr09g0387411"/>
    <property type="gene ID" value="HanXRQr2_Chr09g0387411"/>
</dbReference>
<dbReference type="InterPro" id="IPR038336">
    <property type="entry name" value="NET_sf"/>
</dbReference>
<evidence type="ECO:0000256" key="3">
    <source>
        <dbReference type="ARBA" id="ARBA00023054"/>
    </source>
</evidence>
<feature type="domain" description="NET" evidence="10">
    <location>
        <begin position="330"/>
        <end position="412"/>
    </location>
</feature>